<dbReference type="eggNOG" id="ENOG502SNSU">
    <property type="taxonomic scope" value="Eukaryota"/>
</dbReference>
<dbReference type="HOGENOM" id="CLU_373685_0_0_1"/>
<reference evidence="2" key="2">
    <citation type="submission" date="2024-10" db="UniProtKB">
        <authorList>
            <consortium name="EnsemblProtists"/>
        </authorList>
    </citation>
    <scope>IDENTIFICATION</scope>
</reference>
<dbReference type="InterPro" id="IPR006141">
    <property type="entry name" value="Intein_N"/>
</dbReference>
<dbReference type="SUPFAM" id="SSF51294">
    <property type="entry name" value="Hedgehog/intein (Hint) domain"/>
    <property type="match status" value="1"/>
</dbReference>
<dbReference type="Proteomes" id="UP000013827">
    <property type="component" value="Unassembled WGS sequence"/>
</dbReference>
<evidence type="ECO:0000256" key="1">
    <source>
        <dbReference type="SAM" id="SignalP"/>
    </source>
</evidence>
<dbReference type="InterPro" id="IPR036188">
    <property type="entry name" value="FAD/NAD-bd_sf"/>
</dbReference>
<dbReference type="SUPFAM" id="SSF51905">
    <property type="entry name" value="FAD/NAD(P)-binding domain"/>
    <property type="match status" value="1"/>
</dbReference>
<proteinExistence type="predicted"/>
<name>A0A0D3JR66_EMIH1</name>
<dbReference type="RefSeq" id="XP_005778430.1">
    <property type="nucleotide sequence ID" value="XM_005778373.1"/>
</dbReference>
<dbReference type="EnsemblProtists" id="EOD26001">
    <property type="protein sequence ID" value="EOD26001"/>
    <property type="gene ID" value="EMIHUDRAFT_115314"/>
</dbReference>
<accession>A0A0D3JR66</accession>
<reference evidence="3" key="1">
    <citation type="journal article" date="2013" name="Nature">
        <title>Pan genome of the phytoplankton Emiliania underpins its global distribution.</title>
        <authorList>
            <person name="Read B.A."/>
            <person name="Kegel J."/>
            <person name="Klute M.J."/>
            <person name="Kuo A."/>
            <person name="Lefebvre S.C."/>
            <person name="Maumus F."/>
            <person name="Mayer C."/>
            <person name="Miller J."/>
            <person name="Monier A."/>
            <person name="Salamov A."/>
            <person name="Young J."/>
            <person name="Aguilar M."/>
            <person name="Claverie J.M."/>
            <person name="Frickenhaus S."/>
            <person name="Gonzalez K."/>
            <person name="Herman E.K."/>
            <person name="Lin Y.C."/>
            <person name="Napier J."/>
            <person name="Ogata H."/>
            <person name="Sarno A.F."/>
            <person name="Shmutz J."/>
            <person name="Schroeder D."/>
            <person name="de Vargas C."/>
            <person name="Verret F."/>
            <person name="von Dassow P."/>
            <person name="Valentin K."/>
            <person name="Van de Peer Y."/>
            <person name="Wheeler G."/>
            <person name="Dacks J.B."/>
            <person name="Delwiche C.F."/>
            <person name="Dyhrman S.T."/>
            <person name="Glockner G."/>
            <person name="John U."/>
            <person name="Richards T."/>
            <person name="Worden A.Z."/>
            <person name="Zhang X."/>
            <person name="Grigoriev I.V."/>
            <person name="Allen A.E."/>
            <person name="Bidle K."/>
            <person name="Borodovsky M."/>
            <person name="Bowler C."/>
            <person name="Brownlee C."/>
            <person name="Cock J.M."/>
            <person name="Elias M."/>
            <person name="Gladyshev V.N."/>
            <person name="Groth M."/>
            <person name="Guda C."/>
            <person name="Hadaegh A."/>
            <person name="Iglesias-Rodriguez M.D."/>
            <person name="Jenkins J."/>
            <person name="Jones B.M."/>
            <person name="Lawson T."/>
            <person name="Leese F."/>
            <person name="Lindquist E."/>
            <person name="Lobanov A."/>
            <person name="Lomsadze A."/>
            <person name="Malik S.B."/>
            <person name="Marsh M.E."/>
            <person name="Mackinder L."/>
            <person name="Mock T."/>
            <person name="Mueller-Roeber B."/>
            <person name="Pagarete A."/>
            <person name="Parker M."/>
            <person name="Probert I."/>
            <person name="Quesneville H."/>
            <person name="Raines C."/>
            <person name="Rensing S.A."/>
            <person name="Riano-Pachon D.M."/>
            <person name="Richier S."/>
            <person name="Rokitta S."/>
            <person name="Shiraiwa Y."/>
            <person name="Soanes D.M."/>
            <person name="van der Giezen M."/>
            <person name="Wahlund T.M."/>
            <person name="Williams B."/>
            <person name="Wilson W."/>
            <person name="Wolfe G."/>
            <person name="Wurch L.L."/>
        </authorList>
    </citation>
    <scope>NUCLEOTIDE SEQUENCE</scope>
</reference>
<dbReference type="AlphaFoldDB" id="A0A0D3JR66"/>
<protein>
    <recommendedName>
        <fullName evidence="4">Amine oxidase domain-containing protein</fullName>
    </recommendedName>
</protein>
<keyword evidence="3" id="KW-1185">Reference proteome</keyword>
<sequence length="792" mass="85105">MRSFPSVPFVLVLLQLALVTAFETPSTCGAVRDAFLSGACCTASDDSAVSVEVIAVSGPPAPPLSPPTPEAPTAGFASCANVVVGGGTGGLYTAYRMIFDAGINASEVCIFEADSEMFGRIKSLRGLGDQKDLVVDGKVIVDSDGNRIGYVKFLEVMLEQLVAAGVRVTTGQPVTSIESGVVSFATRPPIAAELVILAVPQYPLLEILRASPSFGVSESVYRAVHAVQPVHAVKFYLYYEDAWWITLLNQTEGSFTAPGNAVSPPLEGRYHDGDVKCNADKTTCHGFLQTQYFWDFTGNTQSYFGRFQKERSEVVTYMSELTDGAVALADVHAKVCEYHNLDPSQIAAPTEGVLATWNMASPWANAGWHYWTDANQLPVLESFLVDQNIHLVNEAFSPVPSWAEGAIVLADQLLEGLYGITPPHAPLEYSARSYVSEDWDDAPQSMARMICENTCTKDGEDRGLASIFASNGMCSDGVDGYQAVCDPGTDCDDCGARPASGGSGGDVAEDPACFFGDSRLLLANGSRIALSMAEVGMRVASRLGVGSISQVLRHPVHATVRRFRLPTEHGPLYGTLDHPLHLNGSWIEAGEAHRRDLLPGLEVDREPVDYLWNLEVDGKAEAGGSAHAYDVNGLTASGLGDSERLNRLYPRQQVFIQAASATRKAAPTPSPSAMLLPDRGAGAVPSGADTLGPSLGASSAIGLLPSNCPVWDAMAEGSQTCGDKVLWWADAYGYDMERAELAVSRRFRACKARAVRPREWLRRRPRVHLRAEIAADAALRFGSDCVRVRMMR</sequence>
<dbReference type="PaxDb" id="2903-EOD26001"/>
<organism evidence="2 3">
    <name type="scientific">Emiliania huxleyi (strain CCMP1516)</name>
    <dbReference type="NCBI Taxonomy" id="280463"/>
    <lineage>
        <taxon>Eukaryota</taxon>
        <taxon>Haptista</taxon>
        <taxon>Haptophyta</taxon>
        <taxon>Prymnesiophyceae</taxon>
        <taxon>Isochrysidales</taxon>
        <taxon>Noelaerhabdaceae</taxon>
        <taxon>Emiliania</taxon>
    </lineage>
</organism>
<feature type="chain" id="PRO_5044291530" description="Amine oxidase domain-containing protein" evidence="1">
    <location>
        <begin position="22"/>
        <end position="792"/>
    </location>
</feature>
<dbReference type="GeneID" id="17271545"/>
<keyword evidence="1" id="KW-0732">Signal</keyword>
<evidence type="ECO:0008006" key="4">
    <source>
        <dbReference type="Google" id="ProtNLM"/>
    </source>
</evidence>
<dbReference type="GO" id="GO:0016539">
    <property type="term" value="P:intein-mediated protein splicing"/>
    <property type="evidence" value="ECO:0007669"/>
    <property type="project" value="InterPro"/>
</dbReference>
<evidence type="ECO:0000313" key="3">
    <source>
        <dbReference type="Proteomes" id="UP000013827"/>
    </source>
</evidence>
<dbReference type="PROSITE" id="PS50817">
    <property type="entry name" value="INTEIN_N_TER"/>
    <property type="match status" value="1"/>
</dbReference>
<dbReference type="KEGG" id="ehx:EMIHUDRAFT_115314"/>
<dbReference type="Gene3D" id="3.50.50.60">
    <property type="entry name" value="FAD/NAD(P)-binding domain"/>
    <property type="match status" value="1"/>
</dbReference>
<feature type="signal peptide" evidence="1">
    <location>
        <begin position="1"/>
        <end position="21"/>
    </location>
</feature>
<dbReference type="InterPro" id="IPR036844">
    <property type="entry name" value="Hint_dom_sf"/>
</dbReference>
<evidence type="ECO:0000313" key="2">
    <source>
        <dbReference type="EnsemblProtists" id="EOD26001"/>
    </source>
</evidence>